<dbReference type="EMBL" id="MSFO01000002">
    <property type="protein sequence ID" value="PLB53447.1"/>
    <property type="molecule type" value="Genomic_DNA"/>
</dbReference>
<dbReference type="VEuPathDB" id="FungiDB:P170DRAFT_424182"/>
<keyword evidence="3" id="KW-1185">Reference proteome</keyword>
<evidence type="ECO:0000313" key="2">
    <source>
        <dbReference type="EMBL" id="PLB53447.1"/>
    </source>
</evidence>
<reference evidence="2 3" key="1">
    <citation type="submission" date="2016-12" db="EMBL/GenBank/DDBJ databases">
        <title>The genomes of Aspergillus section Nigri reveals drivers in fungal speciation.</title>
        <authorList>
            <consortium name="DOE Joint Genome Institute"/>
            <person name="Vesth T.C."/>
            <person name="Nybo J."/>
            <person name="Theobald S."/>
            <person name="Brandl J."/>
            <person name="Frisvad J.C."/>
            <person name="Nielsen K.F."/>
            <person name="Lyhne E.K."/>
            <person name="Kogle M.E."/>
            <person name="Kuo A."/>
            <person name="Riley R."/>
            <person name="Clum A."/>
            <person name="Nolan M."/>
            <person name="Lipzen A."/>
            <person name="Salamov A."/>
            <person name="Henrissat B."/>
            <person name="Wiebenga A."/>
            <person name="De Vries R.P."/>
            <person name="Grigoriev I.V."/>
            <person name="Mortensen U.H."/>
            <person name="Andersen M.R."/>
            <person name="Baker S.E."/>
        </authorList>
    </citation>
    <scope>NUCLEOTIDE SEQUENCE [LARGE SCALE GENOMIC DNA]</scope>
    <source>
        <strain evidence="2 3">IBT 23096</strain>
    </source>
</reference>
<dbReference type="Proteomes" id="UP000234275">
    <property type="component" value="Unassembled WGS sequence"/>
</dbReference>
<dbReference type="RefSeq" id="XP_024708749.1">
    <property type="nucleotide sequence ID" value="XM_024847554.1"/>
</dbReference>
<dbReference type="OrthoDB" id="3489571at2759"/>
<keyword evidence="1" id="KW-0732">Signal</keyword>
<name>A0A2I2GKR7_9EURO</name>
<sequence>MQYNTVSLFLLLAGSHSPSLSAVAKLHNVAACVSDRQYTNLGGTGFSVSYTWAKKYEILPDETKCACDFYKQRNTGGNQWDQCPDCTFDGTYCNSADWHIGGDEMTYYCEKLCHAQGAEGN</sequence>
<evidence type="ECO:0000256" key="1">
    <source>
        <dbReference type="SAM" id="SignalP"/>
    </source>
</evidence>
<dbReference type="GeneID" id="36555253"/>
<accession>A0A2I2GKR7</accession>
<feature type="chain" id="PRO_5014185331" evidence="1">
    <location>
        <begin position="23"/>
        <end position="121"/>
    </location>
</feature>
<organism evidence="2 3">
    <name type="scientific">Aspergillus steynii IBT 23096</name>
    <dbReference type="NCBI Taxonomy" id="1392250"/>
    <lineage>
        <taxon>Eukaryota</taxon>
        <taxon>Fungi</taxon>
        <taxon>Dikarya</taxon>
        <taxon>Ascomycota</taxon>
        <taxon>Pezizomycotina</taxon>
        <taxon>Eurotiomycetes</taxon>
        <taxon>Eurotiomycetidae</taxon>
        <taxon>Eurotiales</taxon>
        <taxon>Aspergillaceae</taxon>
        <taxon>Aspergillus</taxon>
        <taxon>Aspergillus subgen. Circumdati</taxon>
    </lineage>
</organism>
<dbReference type="AlphaFoldDB" id="A0A2I2GKR7"/>
<gene>
    <name evidence="2" type="ORF">P170DRAFT_424182</name>
</gene>
<proteinExistence type="predicted"/>
<comment type="caution">
    <text evidence="2">The sequence shown here is derived from an EMBL/GenBank/DDBJ whole genome shotgun (WGS) entry which is preliminary data.</text>
</comment>
<evidence type="ECO:0000313" key="3">
    <source>
        <dbReference type="Proteomes" id="UP000234275"/>
    </source>
</evidence>
<feature type="signal peptide" evidence="1">
    <location>
        <begin position="1"/>
        <end position="22"/>
    </location>
</feature>
<protein>
    <submittedName>
        <fullName evidence="2">Uncharacterized protein</fullName>
    </submittedName>
</protein>